<dbReference type="InterPro" id="IPR011991">
    <property type="entry name" value="ArsR-like_HTH"/>
</dbReference>
<sequence length="221" mass="24851">MSILSEIFGECPQAKIIEVFAEHHEDKLYVADIVRMTSVSKPTVYKHLRKLIAEGVIEEKGSAGNIKFYQLNLSSPKAKIILSVEKFITSERLGTLVDVGSGEKAGQNLKGNAYGDEKTRQLAAKESKGAREETSVVEEETEYIDSYGIEAASTADGETYLIGNFESFEDAKDFLKSELNHFETVNARIIRHTERTSEEAIFTDRVEDFFYHKPPSWDSQI</sequence>
<dbReference type="AlphaFoldDB" id="A0A0F8IJ21"/>
<dbReference type="GeneID" id="44086535"/>
<protein>
    <submittedName>
        <fullName evidence="5">Winged helix-turn-helix transcriptional regulator</fullName>
    </submittedName>
</protein>
<evidence type="ECO:0000313" key="2">
    <source>
        <dbReference type="EMBL" id="KKG89141.1"/>
    </source>
</evidence>
<name>A0A0F8IJ21_METMZ</name>
<dbReference type="Proteomes" id="UP000034387">
    <property type="component" value="Unassembled WGS sequence"/>
</dbReference>
<evidence type="ECO:0000259" key="1">
    <source>
        <dbReference type="Pfam" id="PF01022"/>
    </source>
</evidence>
<evidence type="ECO:0000313" key="3">
    <source>
        <dbReference type="EMBL" id="KKG89583.1"/>
    </source>
</evidence>
<dbReference type="EMBL" id="JJPR01000025">
    <property type="protein sequence ID" value="KKG89583.1"/>
    <property type="molecule type" value="Genomic_DNA"/>
</dbReference>
<evidence type="ECO:0000313" key="7">
    <source>
        <dbReference type="Proteomes" id="UP000034409"/>
    </source>
</evidence>
<evidence type="ECO:0000313" key="5">
    <source>
        <dbReference type="EMBL" id="QIB90569.1"/>
    </source>
</evidence>
<proteinExistence type="predicted"/>
<accession>A0A0F8IJ21</accession>
<dbReference type="RefSeq" id="WP_048038973.1">
    <property type="nucleotide sequence ID" value="NZ_CP042908.1"/>
</dbReference>
<feature type="domain" description="HTH arsR-type" evidence="1">
    <location>
        <begin position="15"/>
        <end position="58"/>
    </location>
</feature>
<evidence type="ECO:0000313" key="4">
    <source>
        <dbReference type="EMBL" id="KKH13804.1"/>
    </source>
</evidence>
<dbReference type="Proteomes" id="UP000467371">
    <property type="component" value="Chromosome"/>
</dbReference>
<reference evidence="6 7" key="1">
    <citation type="journal article" date="2015" name="ISME J.">
        <title>Genomic and phenotypic differentiation among Methanosarcina mazei populations from Columbia River sediment.</title>
        <authorList>
            <person name="Youngblut N.D."/>
            <person name="Wirth J.S."/>
            <person name="Henriksen J.R."/>
            <person name="Smith M."/>
            <person name="Simon H."/>
            <person name="Metcalf W.W."/>
            <person name="Whitaker R.J."/>
        </authorList>
    </citation>
    <scope>NUCLEOTIDE SEQUENCE [LARGE SCALE GENOMIC DNA]</scope>
    <source>
        <strain evidence="3 8">3.H.A.2.6</strain>
        <strain evidence="2 7">3.H.A.2.8</strain>
        <strain evidence="4 6">3.H.M.2.7</strain>
    </source>
</reference>
<dbReference type="InterPro" id="IPR036388">
    <property type="entry name" value="WH-like_DNA-bd_sf"/>
</dbReference>
<evidence type="ECO:0000313" key="8">
    <source>
        <dbReference type="Proteomes" id="UP000034950"/>
    </source>
</evidence>
<dbReference type="Gene3D" id="1.10.10.10">
    <property type="entry name" value="Winged helix-like DNA-binding domain superfamily/Winged helix DNA-binding domain"/>
    <property type="match status" value="1"/>
</dbReference>
<dbReference type="PATRIC" id="fig|2209.44.peg.3696"/>
<organism evidence="2 7">
    <name type="scientific">Methanosarcina mazei</name>
    <name type="common">Methanosarcina frisia</name>
    <dbReference type="NCBI Taxonomy" id="2209"/>
    <lineage>
        <taxon>Archaea</taxon>
        <taxon>Methanobacteriati</taxon>
        <taxon>Methanobacteriota</taxon>
        <taxon>Stenosarchaea group</taxon>
        <taxon>Methanomicrobia</taxon>
        <taxon>Methanosarcinales</taxon>
        <taxon>Methanosarcinaceae</taxon>
        <taxon>Methanosarcina</taxon>
    </lineage>
</organism>
<dbReference type="InterPro" id="IPR001845">
    <property type="entry name" value="HTH_ArsR_DNA-bd_dom"/>
</dbReference>
<dbReference type="Proteomes" id="UP000034950">
    <property type="component" value="Unassembled WGS sequence"/>
</dbReference>
<dbReference type="EMBL" id="JJPS01000128">
    <property type="protein sequence ID" value="KKG89141.1"/>
    <property type="molecule type" value="Genomic_DNA"/>
</dbReference>
<reference evidence="5 9" key="2">
    <citation type="journal article" date="2020" name="Environ. Microbiol. Rep.">
        <title>Redox cycling of Fe(II) and Fe(III) in magnetite accelerates aceticlastic methanogenesis by Methanosarcina mazei.</title>
        <authorList>
            <person name="Wang H."/>
            <person name="Byrne J.M."/>
            <person name="Liu P."/>
            <person name="Liu J."/>
            <person name="Dong X."/>
            <person name="Lu Y."/>
        </authorList>
    </citation>
    <scope>NUCLEOTIDE SEQUENCE [LARGE SCALE GENOMIC DNA]</scope>
    <source>
        <strain evidence="5">Zm-15</strain>
        <strain evidence="9">zm-15</strain>
    </source>
</reference>
<dbReference type="EMBL" id="CP042908">
    <property type="protein sequence ID" value="QIB90569.1"/>
    <property type="molecule type" value="Genomic_DNA"/>
</dbReference>
<dbReference type="Proteomes" id="UP000034409">
    <property type="component" value="Unassembled WGS sequence"/>
</dbReference>
<gene>
    <name evidence="4" type="ORF">DU42_17955</name>
    <name evidence="3" type="ORF">DU57_16975</name>
    <name evidence="2" type="ORF">DU59_18015</name>
    <name evidence="5" type="ORF">FQU78_05360</name>
</gene>
<evidence type="ECO:0000313" key="9">
    <source>
        <dbReference type="Proteomes" id="UP000467371"/>
    </source>
</evidence>
<dbReference type="SUPFAM" id="SSF46785">
    <property type="entry name" value="Winged helix' DNA-binding domain"/>
    <property type="match status" value="1"/>
</dbReference>
<dbReference type="EMBL" id="JJPX01000020">
    <property type="protein sequence ID" value="KKH13804.1"/>
    <property type="molecule type" value="Genomic_DNA"/>
</dbReference>
<evidence type="ECO:0000313" key="6">
    <source>
        <dbReference type="Proteomes" id="UP000034387"/>
    </source>
</evidence>
<dbReference type="CDD" id="cd00090">
    <property type="entry name" value="HTH_ARSR"/>
    <property type="match status" value="1"/>
</dbReference>
<dbReference type="Pfam" id="PF01022">
    <property type="entry name" value="HTH_5"/>
    <property type="match status" value="1"/>
</dbReference>
<dbReference type="GO" id="GO:0003700">
    <property type="term" value="F:DNA-binding transcription factor activity"/>
    <property type="evidence" value="ECO:0007669"/>
    <property type="project" value="InterPro"/>
</dbReference>
<dbReference type="InterPro" id="IPR036390">
    <property type="entry name" value="WH_DNA-bd_sf"/>
</dbReference>